<evidence type="ECO:0000256" key="1">
    <source>
        <dbReference type="SAM" id="Phobius"/>
    </source>
</evidence>
<name>A0ABR5YCD7_9SPHN</name>
<feature type="transmembrane region" description="Helical" evidence="1">
    <location>
        <begin position="282"/>
        <end position="301"/>
    </location>
</feature>
<feature type="transmembrane region" description="Helical" evidence="1">
    <location>
        <begin position="255"/>
        <end position="275"/>
    </location>
</feature>
<feature type="transmembrane region" description="Helical" evidence="1">
    <location>
        <begin position="224"/>
        <end position="243"/>
    </location>
</feature>
<feature type="transmembrane region" description="Helical" evidence="1">
    <location>
        <begin position="365"/>
        <end position="383"/>
    </location>
</feature>
<organism evidence="2 3">
    <name type="scientific">Sphingomonas hankookensis</name>
    <dbReference type="NCBI Taxonomy" id="563996"/>
    <lineage>
        <taxon>Bacteria</taxon>
        <taxon>Pseudomonadati</taxon>
        <taxon>Pseudomonadota</taxon>
        <taxon>Alphaproteobacteria</taxon>
        <taxon>Sphingomonadales</taxon>
        <taxon>Sphingomonadaceae</taxon>
        <taxon>Sphingomonas</taxon>
    </lineage>
</organism>
<keyword evidence="3" id="KW-1185">Reference proteome</keyword>
<dbReference type="EMBL" id="LQQO01000014">
    <property type="protein sequence ID" value="KZE14994.1"/>
    <property type="molecule type" value="Genomic_DNA"/>
</dbReference>
<comment type="caution">
    <text evidence="2">The sequence shown here is derived from an EMBL/GenBank/DDBJ whole genome shotgun (WGS) entry which is preliminary data.</text>
</comment>
<evidence type="ECO:0008006" key="4">
    <source>
        <dbReference type="Google" id="ProtNLM"/>
    </source>
</evidence>
<feature type="transmembrane region" description="Helical" evidence="1">
    <location>
        <begin position="101"/>
        <end position="121"/>
    </location>
</feature>
<feature type="transmembrane region" description="Helical" evidence="1">
    <location>
        <begin position="179"/>
        <end position="212"/>
    </location>
</feature>
<evidence type="ECO:0000313" key="3">
    <source>
        <dbReference type="Proteomes" id="UP000076609"/>
    </source>
</evidence>
<feature type="transmembrane region" description="Helical" evidence="1">
    <location>
        <begin position="333"/>
        <end position="353"/>
    </location>
</feature>
<accession>A0ABR5YCD7</accession>
<dbReference type="Proteomes" id="UP000076609">
    <property type="component" value="Unassembled WGS sequence"/>
</dbReference>
<feature type="transmembrane region" description="Helical" evidence="1">
    <location>
        <begin position="12"/>
        <end position="31"/>
    </location>
</feature>
<protein>
    <recommendedName>
        <fullName evidence="4">Glycosyltransferase RgtA/B/C/D-like domain-containing protein</fullName>
    </recommendedName>
</protein>
<sequence length="595" mass="62300">MSEAAGRDTPSPVAVWGFVSLVLILCAIPRIGPLRMYDPDDIMRLLEVRALLDGQSWWDVGQHGFAGPGLTMHWSRLVDLPLAAVVLALRGIVGDAAAERIAAIAVPLVTLGVVMTLVAAITRRLAGRPAALAAMVMVPLTTPLLSQLQPLRIDHHGWQIASGLLAAAALILRRDGRSGIVAGLGGALLVTISFEGFAFLLALIAAAGLAWVFVPARAAQTRGFGLTMALATLLLHLVTRGPGWASPACDAIDPAWLATIGIAGIGLALATLAPLRSPVGRFALLAVTGAATVATMALLASECARGPFGMLDPLTYRVWFLNIAEGLPVWHQYWPTIAGSFTLTAVAVVVTLRRVLAAPGHRREPWTILLGLLIAATLCGLIVLRSAALANALAIPPVAAIVADRLARARAIVPPLRRLAALLGVAAIAAPGLVLTGILLLLGVPDRAVVSIPRPYLTGEKPVCPRQPDVVPLAALPAGATILAPLDIGPAIVASSRLRPIASGYHRNAPAMRFVIASFMARPDLSRSAILGRGVDYVVGCPGISENLAYANAAPHGLWARLERGERFDWLQPVAIPDSPILVWRVVRPLASPPA</sequence>
<gene>
    <name evidence="2" type="ORF">AVT10_14145</name>
</gene>
<evidence type="ECO:0000313" key="2">
    <source>
        <dbReference type="EMBL" id="KZE14994.1"/>
    </source>
</evidence>
<keyword evidence="1" id="KW-0472">Membrane</keyword>
<keyword evidence="1" id="KW-0812">Transmembrane</keyword>
<feature type="transmembrane region" description="Helical" evidence="1">
    <location>
        <begin position="419"/>
        <end position="444"/>
    </location>
</feature>
<reference evidence="3" key="1">
    <citation type="submission" date="2016-01" db="EMBL/GenBank/DDBJ databases">
        <title>Draft genome of Chromobacterium sp. F49.</title>
        <authorList>
            <person name="Hong K.W."/>
        </authorList>
    </citation>
    <scope>NUCLEOTIDE SEQUENCE [LARGE SCALE GENOMIC DNA]</scope>
    <source>
        <strain evidence="3">CN3</strain>
    </source>
</reference>
<keyword evidence="1" id="KW-1133">Transmembrane helix</keyword>
<feature type="transmembrane region" description="Helical" evidence="1">
    <location>
        <begin position="73"/>
        <end position="89"/>
    </location>
</feature>
<proteinExistence type="predicted"/>
<dbReference type="RefSeq" id="WP_066689931.1">
    <property type="nucleotide sequence ID" value="NZ_CP117025.1"/>
</dbReference>